<dbReference type="AlphaFoldDB" id="F6EYC5"/>
<dbReference type="KEGG" id="sch:Sphch_2418"/>
<dbReference type="Proteomes" id="UP000007150">
    <property type="component" value="Chromosome 1"/>
</dbReference>
<gene>
    <name evidence="1" type="ORF">Sphch_2418</name>
</gene>
<proteinExistence type="predicted"/>
<dbReference type="RefSeq" id="WP_013848318.1">
    <property type="nucleotide sequence ID" value="NC_015593.1"/>
</dbReference>
<dbReference type="STRING" id="690566.Sphch_2418"/>
<name>F6EYC5_SPHCR</name>
<evidence type="ECO:0000313" key="2">
    <source>
        <dbReference type="Proteomes" id="UP000007150"/>
    </source>
</evidence>
<keyword evidence="2" id="KW-1185">Reference proteome</keyword>
<accession>F6EYC5</accession>
<dbReference type="EMBL" id="CP002798">
    <property type="protein sequence ID" value="AEG50078.1"/>
    <property type="molecule type" value="Genomic_DNA"/>
</dbReference>
<reference evidence="1 2" key="1">
    <citation type="submission" date="2011-05" db="EMBL/GenBank/DDBJ databases">
        <title>Complete sequence of chromosome 1 of Sphingobium chlorophenolicum L-1.</title>
        <authorList>
            <consortium name="US DOE Joint Genome Institute"/>
            <person name="Lucas S."/>
            <person name="Han J."/>
            <person name="Lapidus A."/>
            <person name="Cheng J.-F."/>
            <person name="Goodwin L."/>
            <person name="Pitluck S."/>
            <person name="Peters L."/>
            <person name="Daligault H."/>
            <person name="Han C."/>
            <person name="Tapia R."/>
            <person name="Land M."/>
            <person name="Hauser L."/>
            <person name="Kyrpides N."/>
            <person name="Ivanova N."/>
            <person name="Pagani I."/>
            <person name="Turner P."/>
            <person name="Copley S."/>
            <person name="Woyke T."/>
        </authorList>
    </citation>
    <scope>NUCLEOTIDE SEQUENCE [LARGE SCALE GENOMIC DNA]</scope>
    <source>
        <strain evidence="1 2">L-1</strain>
    </source>
</reference>
<protein>
    <submittedName>
        <fullName evidence="1">Uncharacterized protein</fullName>
    </submittedName>
</protein>
<evidence type="ECO:0000313" key="1">
    <source>
        <dbReference type="EMBL" id="AEG50078.1"/>
    </source>
</evidence>
<organism evidence="1 2">
    <name type="scientific">Sphingobium chlorophenolicum L-1</name>
    <dbReference type="NCBI Taxonomy" id="690566"/>
    <lineage>
        <taxon>Bacteria</taxon>
        <taxon>Pseudomonadati</taxon>
        <taxon>Pseudomonadota</taxon>
        <taxon>Alphaproteobacteria</taxon>
        <taxon>Sphingomonadales</taxon>
        <taxon>Sphingomonadaceae</taxon>
        <taxon>Sphingobium</taxon>
    </lineage>
</organism>
<sequence length="205" mass="23407">MGGIGSGARRSAHIGDIEDALSFDIRILRRLGVARPGECVIDRICWSTGAHERPTARLRIDLSDETCCTMTVTADMPDDTIKQRLMIDAVPSGFGGVRHYFVCPVMGHRCEVLYYVDGRFASRQAHRLSYASQNMTDLIRVRRRVISLRRKLEGGEGQRRLRGRKRTAVIDRLEDTQLLARDIWHDRLRKQIDRSGSRRIPGKKH</sequence>
<dbReference type="HOGENOM" id="CLU_1336800_0_0_5"/>